<protein>
    <recommendedName>
        <fullName evidence="3">C2H2-type domain-containing protein</fullName>
    </recommendedName>
</protein>
<keyword evidence="2" id="KW-1185">Reference proteome</keyword>
<evidence type="ECO:0000313" key="2">
    <source>
        <dbReference type="Proteomes" id="UP000254866"/>
    </source>
</evidence>
<name>A0A370T973_9HELO</name>
<dbReference type="AlphaFoldDB" id="A0A370T973"/>
<dbReference type="Proteomes" id="UP000254866">
    <property type="component" value="Unassembled WGS sequence"/>
</dbReference>
<dbReference type="STRING" id="2656787.A0A370T973"/>
<dbReference type="EMBL" id="NPIC01000016">
    <property type="protein sequence ID" value="RDL30127.1"/>
    <property type="molecule type" value="Genomic_DNA"/>
</dbReference>
<reference evidence="1 2" key="1">
    <citation type="journal article" date="2018" name="IMA Fungus">
        <title>IMA Genome-F 9: Draft genome sequence of Annulohypoxylon stygium, Aspergillus mulundensis, Berkeleyomyces basicola (syn. Thielaviopsis basicola), Ceratocystis smalleyi, two Cercospora beticola strains, Coleophoma cylindrospora, Fusarium fracticaudum, Phialophora cf. hyalina, and Morchella septimelata.</title>
        <authorList>
            <person name="Wingfield B.D."/>
            <person name="Bills G.F."/>
            <person name="Dong Y."/>
            <person name="Huang W."/>
            <person name="Nel W.J."/>
            <person name="Swalarsk-Parry B.S."/>
            <person name="Vaghefi N."/>
            <person name="Wilken P.M."/>
            <person name="An Z."/>
            <person name="de Beer Z.W."/>
            <person name="De Vos L."/>
            <person name="Chen L."/>
            <person name="Duong T.A."/>
            <person name="Gao Y."/>
            <person name="Hammerbacher A."/>
            <person name="Kikkert J.R."/>
            <person name="Li Y."/>
            <person name="Li H."/>
            <person name="Li K."/>
            <person name="Li Q."/>
            <person name="Liu X."/>
            <person name="Ma X."/>
            <person name="Naidoo K."/>
            <person name="Pethybridge S.J."/>
            <person name="Sun J."/>
            <person name="Steenkamp E.T."/>
            <person name="van der Nest M.A."/>
            <person name="van Wyk S."/>
            <person name="Wingfield M.J."/>
            <person name="Xiong C."/>
            <person name="Yue Q."/>
            <person name="Zhang X."/>
        </authorList>
    </citation>
    <scope>NUCLEOTIDE SEQUENCE [LARGE SCALE GENOMIC DNA]</scope>
    <source>
        <strain evidence="1 2">BP 5553</strain>
    </source>
</reference>
<comment type="caution">
    <text evidence="1">The sequence shown here is derived from an EMBL/GenBank/DDBJ whole genome shotgun (WGS) entry which is preliminary data.</text>
</comment>
<proteinExistence type="predicted"/>
<organism evidence="1 2">
    <name type="scientific">Venustampulla echinocandica</name>
    <dbReference type="NCBI Taxonomy" id="2656787"/>
    <lineage>
        <taxon>Eukaryota</taxon>
        <taxon>Fungi</taxon>
        <taxon>Dikarya</taxon>
        <taxon>Ascomycota</taxon>
        <taxon>Pezizomycotina</taxon>
        <taxon>Leotiomycetes</taxon>
        <taxon>Helotiales</taxon>
        <taxon>Pleuroascaceae</taxon>
        <taxon>Venustampulla</taxon>
    </lineage>
</organism>
<dbReference type="OrthoDB" id="3909689at2759"/>
<gene>
    <name evidence="1" type="ORF">BP5553_10405</name>
</gene>
<evidence type="ECO:0008006" key="3">
    <source>
        <dbReference type="Google" id="ProtNLM"/>
    </source>
</evidence>
<dbReference type="GeneID" id="43603254"/>
<evidence type="ECO:0000313" key="1">
    <source>
        <dbReference type="EMBL" id="RDL30127.1"/>
    </source>
</evidence>
<accession>A0A370T973</accession>
<sequence length="191" mass="21770">MPVLAVQGFRMLCDDLSNFLIGNGLSNVFDTDMEPLRGYDDGVSADEEEEIVTVFRRKGIDCNLKIVLPWVDVDWTFDPSTWVFVCFHWVYLLSNKRIDNELDKPVPASFEHLRQVLQVQSPICQYLLNTNKSSDWNSDGLDEELNKIPTCDKCGLIFTTDNSGDSPRRARYQHMGKVHGKAGSWPLPDNI</sequence>
<dbReference type="RefSeq" id="XP_031864735.1">
    <property type="nucleotide sequence ID" value="XM_032019028.1"/>
</dbReference>